<gene>
    <name evidence="1" type="ORF">CSUI_004904</name>
</gene>
<proteinExistence type="predicted"/>
<sequence length="85" mass="8821">MKGQALFRGLGASLVSTAQKASRRVFPVLAIITAGVKVSRKSQGSVTEALSASLKPLHLPLSIRLLAINVPNMSKAGNAPKEVTA</sequence>
<evidence type="ECO:0000313" key="2">
    <source>
        <dbReference type="Proteomes" id="UP000221165"/>
    </source>
</evidence>
<evidence type="ECO:0000313" key="1">
    <source>
        <dbReference type="EMBL" id="PHJ21255.1"/>
    </source>
</evidence>
<reference evidence="1 2" key="1">
    <citation type="journal article" date="2017" name="Int. J. Parasitol.">
        <title>The genome of the protozoan parasite Cystoisospora suis and a reverse vaccinology approach to identify vaccine candidates.</title>
        <authorList>
            <person name="Palmieri N."/>
            <person name="Shrestha A."/>
            <person name="Ruttkowski B."/>
            <person name="Beck T."/>
            <person name="Vogl C."/>
            <person name="Tomley F."/>
            <person name="Blake D.P."/>
            <person name="Joachim A."/>
        </authorList>
    </citation>
    <scope>NUCLEOTIDE SEQUENCE [LARGE SCALE GENOMIC DNA]</scope>
    <source>
        <strain evidence="1 2">Wien I</strain>
    </source>
</reference>
<organism evidence="1 2">
    <name type="scientific">Cystoisospora suis</name>
    <dbReference type="NCBI Taxonomy" id="483139"/>
    <lineage>
        <taxon>Eukaryota</taxon>
        <taxon>Sar</taxon>
        <taxon>Alveolata</taxon>
        <taxon>Apicomplexa</taxon>
        <taxon>Conoidasida</taxon>
        <taxon>Coccidia</taxon>
        <taxon>Eucoccidiorida</taxon>
        <taxon>Eimeriorina</taxon>
        <taxon>Sarcocystidae</taxon>
        <taxon>Cystoisospora</taxon>
    </lineage>
</organism>
<dbReference type="GeneID" id="94428296"/>
<dbReference type="AlphaFoldDB" id="A0A2C6KZA0"/>
<keyword evidence="2" id="KW-1185">Reference proteome</keyword>
<accession>A0A2C6KZA0</accession>
<dbReference type="VEuPathDB" id="ToxoDB:CSUI_004904"/>
<protein>
    <submittedName>
        <fullName evidence="1">Uncharacterized protein</fullName>
    </submittedName>
</protein>
<dbReference type="RefSeq" id="XP_067922939.1">
    <property type="nucleotide sequence ID" value="XM_068065085.1"/>
</dbReference>
<comment type="caution">
    <text evidence="1">The sequence shown here is derived from an EMBL/GenBank/DDBJ whole genome shotgun (WGS) entry which is preliminary data.</text>
</comment>
<dbReference type="EMBL" id="MIGC01002346">
    <property type="protein sequence ID" value="PHJ21255.1"/>
    <property type="molecule type" value="Genomic_DNA"/>
</dbReference>
<feature type="non-terminal residue" evidence="1">
    <location>
        <position position="85"/>
    </location>
</feature>
<dbReference type="Proteomes" id="UP000221165">
    <property type="component" value="Unassembled WGS sequence"/>
</dbReference>
<name>A0A2C6KZA0_9APIC</name>